<evidence type="ECO:0000256" key="3">
    <source>
        <dbReference type="ARBA" id="ARBA00022448"/>
    </source>
</evidence>
<dbReference type="InterPro" id="IPR006512">
    <property type="entry name" value="YidE_YbjL"/>
</dbReference>
<evidence type="ECO:0000256" key="7">
    <source>
        <dbReference type="ARBA" id="ARBA00023136"/>
    </source>
</evidence>
<keyword evidence="4" id="KW-1003">Cell membrane</keyword>
<dbReference type="AlphaFoldDB" id="A0A5S5AR47"/>
<feature type="transmembrane region" description="Helical" evidence="8">
    <location>
        <begin position="363"/>
        <end position="385"/>
    </location>
</feature>
<feature type="domain" description="YidE/YbjL duplication" evidence="9">
    <location>
        <begin position="16"/>
        <end position="170"/>
    </location>
</feature>
<feature type="transmembrane region" description="Helical" evidence="8">
    <location>
        <begin position="154"/>
        <end position="174"/>
    </location>
</feature>
<keyword evidence="5 8" id="KW-0812">Transmembrane</keyword>
<dbReference type="InterPro" id="IPR050144">
    <property type="entry name" value="AAE_transporter"/>
</dbReference>
<evidence type="ECO:0000256" key="1">
    <source>
        <dbReference type="ARBA" id="ARBA00004651"/>
    </source>
</evidence>
<dbReference type="NCBIfam" id="TIGR01625">
    <property type="entry name" value="YidE_YbjL_dupl"/>
    <property type="match status" value="1"/>
</dbReference>
<dbReference type="RefSeq" id="WP_246110758.1">
    <property type="nucleotide sequence ID" value="NZ_VNHO01000016.1"/>
</dbReference>
<accession>A0A5S5AR47</accession>
<feature type="transmembrane region" description="Helical" evidence="8">
    <location>
        <begin position="328"/>
        <end position="351"/>
    </location>
</feature>
<dbReference type="PANTHER" id="PTHR30445:SF3">
    <property type="entry name" value="TRANSPORT PROTEIN YIDE-RELATED"/>
    <property type="match status" value="1"/>
</dbReference>
<protein>
    <submittedName>
        <fullName evidence="10">Putative transport protein</fullName>
    </submittedName>
</protein>
<dbReference type="GO" id="GO:0005886">
    <property type="term" value="C:plasma membrane"/>
    <property type="evidence" value="ECO:0007669"/>
    <property type="project" value="UniProtKB-SubCell"/>
</dbReference>
<reference evidence="10 11" key="1">
    <citation type="submission" date="2019-07" db="EMBL/GenBank/DDBJ databases">
        <title>Genomic Encyclopedia of Type Strains, Phase I: the one thousand microbial genomes (KMG-I) project.</title>
        <authorList>
            <person name="Kyrpides N."/>
        </authorList>
    </citation>
    <scope>NUCLEOTIDE SEQUENCE [LARGE SCALE GENOMIC DNA]</scope>
    <source>
        <strain evidence="10 11">DSM 16647</strain>
    </source>
</reference>
<keyword evidence="6 8" id="KW-1133">Transmembrane helix</keyword>
<comment type="similarity">
    <text evidence="2">Belongs to the AAE transporter (TC 2.A.81) family.</text>
</comment>
<feature type="transmembrane region" description="Helical" evidence="8">
    <location>
        <begin position="59"/>
        <end position="76"/>
    </location>
</feature>
<evidence type="ECO:0000313" key="11">
    <source>
        <dbReference type="Proteomes" id="UP000322294"/>
    </source>
</evidence>
<sequence>MDAFIRSVMGNKFFILFVATALGLMIGRVKIKGISLETSGALFVGLVFGALGYKIDNVLFTFSLVLFVSAVGLLAAKDIGKVIKLYGLKFVMLGIIITFSGAFATYILTLLHQGSLDPYLVSGTYTGALTSSPGLAAALEATKNNPNITIGHAVAYPFGVLLVILFVHLAPIIFRIDVKKELEKYRMEMKQGETTEKAKGAPANEKFNLLSYTIVLALGIIIGNIPIKIPGIATPIKLETTGGVLISALLLGYLGKIGPLSTRMSKEVLATFRELGLAFFLAIVGIESGAGVVEVVKQSGVSLMIIGFLAGVFAELVGFLIGRYVWKINWILLVGAICGGMTSTPGLGAAIDATGTDEVATGYGATYPMALLFMVIWTILLHTILG</sequence>
<evidence type="ECO:0000256" key="6">
    <source>
        <dbReference type="ARBA" id="ARBA00022989"/>
    </source>
</evidence>
<feature type="transmembrane region" description="Helical" evidence="8">
    <location>
        <begin position="36"/>
        <end position="53"/>
    </location>
</feature>
<comment type="caution">
    <text evidence="10">The sequence shown here is derived from an EMBL/GenBank/DDBJ whole genome shotgun (WGS) entry which is preliminary data.</text>
</comment>
<keyword evidence="7 8" id="KW-0472">Membrane</keyword>
<dbReference type="PANTHER" id="PTHR30445">
    <property type="entry name" value="K(+)_H(+) ANTIPORTER SUBUNIT KHTT"/>
    <property type="match status" value="1"/>
</dbReference>
<feature type="transmembrane region" description="Helical" evidence="8">
    <location>
        <begin position="299"/>
        <end position="321"/>
    </location>
</feature>
<feature type="domain" description="YidE/YbjL duplication" evidence="9">
    <location>
        <begin position="213"/>
        <end position="382"/>
    </location>
</feature>
<feature type="transmembrane region" description="Helical" evidence="8">
    <location>
        <begin position="235"/>
        <end position="254"/>
    </location>
</feature>
<evidence type="ECO:0000259" key="9">
    <source>
        <dbReference type="Pfam" id="PF06826"/>
    </source>
</evidence>
<feature type="transmembrane region" description="Helical" evidence="8">
    <location>
        <begin position="88"/>
        <end position="111"/>
    </location>
</feature>
<keyword evidence="3" id="KW-0813">Transport</keyword>
<feature type="transmembrane region" description="Helical" evidence="8">
    <location>
        <begin position="209"/>
        <end position="229"/>
    </location>
</feature>
<proteinExistence type="inferred from homology"/>
<comment type="subcellular location">
    <subcellularLocation>
        <location evidence="1">Cell membrane</location>
        <topology evidence="1">Multi-pass membrane protein</topology>
    </subcellularLocation>
</comment>
<dbReference type="Proteomes" id="UP000322294">
    <property type="component" value="Unassembled WGS sequence"/>
</dbReference>
<gene>
    <name evidence="10" type="ORF">LZ11_01637</name>
</gene>
<dbReference type="EMBL" id="VNHO01000016">
    <property type="protein sequence ID" value="TYP53285.1"/>
    <property type="molecule type" value="Genomic_DNA"/>
</dbReference>
<evidence type="ECO:0000313" key="10">
    <source>
        <dbReference type="EMBL" id="TYP53285.1"/>
    </source>
</evidence>
<dbReference type="Pfam" id="PF06826">
    <property type="entry name" value="Asp-Al_Ex"/>
    <property type="match status" value="2"/>
</dbReference>
<keyword evidence="11" id="KW-1185">Reference proteome</keyword>
<feature type="transmembrane region" description="Helical" evidence="8">
    <location>
        <begin position="12"/>
        <end position="29"/>
    </location>
</feature>
<feature type="transmembrane region" description="Helical" evidence="8">
    <location>
        <begin position="275"/>
        <end position="293"/>
    </location>
</feature>
<organism evidence="10 11">
    <name type="scientific">Thermosediminibacter litoriperuensis</name>
    <dbReference type="NCBI Taxonomy" id="291989"/>
    <lineage>
        <taxon>Bacteria</taxon>
        <taxon>Bacillati</taxon>
        <taxon>Bacillota</taxon>
        <taxon>Clostridia</taxon>
        <taxon>Thermosediminibacterales</taxon>
        <taxon>Thermosediminibacteraceae</taxon>
        <taxon>Thermosediminibacter</taxon>
    </lineage>
</organism>
<evidence type="ECO:0000256" key="4">
    <source>
        <dbReference type="ARBA" id="ARBA00022475"/>
    </source>
</evidence>
<evidence type="ECO:0000256" key="8">
    <source>
        <dbReference type="SAM" id="Phobius"/>
    </source>
</evidence>
<name>A0A5S5AR47_9FIRM</name>
<evidence type="ECO:0000256" key="5">
    <source>
        <dbReference type="ARBA" id="ARBA00022692"/>
    </source>
</evidence>
<evidence type="ECO:0000256" key="2">
    <source>
        <dbReference type="ARBA" id="ARBA00009854"/>
    </source>
</evidence>